<comment type="caution">
    <text evidence="1">The sequence shown here is derived from an EMBL/GenBank/DDBJ whole genome shotgun (WGS) entry which is preliminary data.</text>
</comment>
<dbReference type="EMBL" id="CALNXK010000176">
    <property type="protein sequence ID" value="CAH3172758.1"/>
    <property type="molecule type" value="Genomic_DNA"/>
</dbReference>
<gene>
    <name evidence="1" type="ORF">PLOB_00013200</name>
</gene>
<accession>A0ABN8R0B8</accession>
<name>A0ABN8R0B8_9CNID</name>
<sequence>MEFTPTDDRELLESSTTDAINESTTFDEDQVMCDVTRKHVYENLSGKLVSDQESQTVYSKYELSAKVETMILKNEVSTSKLPPPKIVSTLSYENIVRDAVLMKHFIGLTPLQFEVLHNFLDAVCPLESIHYWTGKDCPTKDNARTGPKINVCNLPFCFHRGPN</sequence>
<reference evidence="1 2" key="1">
    <citation type="submission" date="2022-05" db="EMBL/GenBank/DDBJ databases">
        <authorList>
            <consortium name="Genoscope - CEA"/>
            <person name="William W."/>
        </authorList>
    </citation>
    <scope>NUCLEOTIDE SEQUENCE [LARGE SCALE GENOMIC DNA]</scope>
</reference>
<protein>
    <submittedName>
        <fullName evidence="1">Uncharacterized protein</fullName>
    </submittedName>
</protein>
<proteinExistence type="predicted"/>
<dbReference type="Proteomes" id="UP001159405">
    <property type="component" value="Unassembled WGS sequence"/>
</dbReference>
<organism evidence="1 2">
    <name type="scientific">Porites lobata</name>
    <dbReference type="NCBI Taxonomy" id="104759"/>
    <lineage>
        <taxon>Eukaryota</taxon>
        <taxon>Metazoa</taxon>
        <taxon>Cnidaria</taxon>
        <taxon>Anthozoa</taxon>
        <taxon>Hexacorallia</taxon>
        <taxon>Scleractinia</taxon>
        <taxon>Fungiina</taxon>
        <taxon>Poritidae</taxon>
        <taxon>Porites</taxon>
    </lineage>
</organism>
<evidence type="ECO:0000313" key="2">
    <source>
        <dbReference type="Proteomes" id="UP001159405"/>
    </source>
</evidence>
<keyword evidence="2" id="KW-1185">Reference proteome</keyword>
<evidence type="ECO:0000313" key="1">
    <source>
        <dbReference type="EMBL" id="CAH3172758.1"/>
    </source>
</evidence>